<protein>
    <submittedName>
        <fullName evidence="4">Fish-egg lectin-like</fullName>
    </submittedName>
</protein>
<feature type="signal peptide" evidence="3">
    <location>
        <begin position="1"/>
        <end position="16"/>
    </location>
</feature>
<gene>
    <name evidence="4" type="ORF">PECUL_23A034035</name>
</gene>
<dbReference type="InterPro" id="IPR051513">
    <property type="entry name" value="Tectonin_beta-prop"/>
</dbReference>
<dbReference type="Pfam" id="PF19193">
    <property type="entry name" value="Tectonin"/>
    <property type="match status" value="1"/>
</dbReference>
<dbReference type="Proteomes" id="UP001295444">
    <property type="component" value="Chromosome 10"/>
</dbReference>
<dbReference type="PANTHER" id="PTHR23250">
    <property type="entry name" value="DYSFERLIN-RELATED"/>
    <property type="match status" value="1"/>
</dbReference>
<accession>A0AAD1T724</accession>
<dbReference type="EMBL" id="OW240921">
    <property type="protein sequence ID" value="CAH2318817.1"/>
    <property type="molecule type" value="Genomic_DNA"/>
</dbReference>
<keyword evidence="5" id="KW-1185">Reference proteome</keyword>
<dbReference type="AlphaFoldDB" id="A0AAD1T724"/>
<evidence type="ECO:0000313" key="4">
    <source>
        <dbReference type="EMBL" id="CAH2318817.1"/>
    </source>
</evidence>
<dbReference type="PANTHER" id="PTHR23250:SF3">
    <property type="entry name" value="FISH-EGG LECTIN-LIKE ISOFORM X1-RELATED"/>
    <property type="match status" value="1"/>
</dbReference>
<keyword evidence="3" id="KW-0732">Signal</keyword>
<dbReference type="InterPro" id="IPR006624">
    <property type="entry name" value="Beta-propeller_rpt_TECPR"/>
</dbReference>
<evidence type="ECO:0000313" key="5">
    <source>
        <dbReference type="Proteomes" id="UP001295444"/>
    </source>
</evidence>
<name>A0AAD1T724_PELCU</name>
<proteinExistence type="inferred from homology"/>
<comment type="similarity">
    <text evidence="2">Belongs to the tectonin family.</text>
</comment>
<organism evidence="4 5">
    <name type="scientific">Pelobates cultripes</name>
    <name type="common">Western spadefoot toad</name>
    <dbReference type="NCBI Taxonomy" id="61616"/>
    <lineage>
        <taxon>Eukaryota</taxon>
        <taxon>Metazoa</taxon>
        <taxon>Chordata</taxon>
        <taxon>Craniata</taxon>
        <taxon>Vertebrata</taxon>
        <taxon>Euteleostomi</taxon>
        <taxon>Amphibia</taxon>
        <taxon>Batrachia</taxon>
        <taxon>Anura</taxon>
        <taxon>Pelobatoidea</taxon>
        <taxon>Pelobatidae</taxon>
        <taxon>Pelobates</taxon>
    </lineage>
</organism>
<keyword evidence="1" id="KW-0430">Lectin</keyword>
<evidence type="ECO:0000256" key="2">
    <source>
        <dbReference type="ARBA" id="ARBA00038331"/>
    </source>
</evidence>
<dbReference type="SMART" id="SM00706">
    <property type="entry name" value="TECPR"/>
    <property type="match status" value="5"/>
</dbReference>
<evidence type="ECO:0000256" key="3">
    <source>
        <dbReference type="SAM" id="SignalP"/>
    </source>
</evidence>
<feature type="chain" id="PRO_5041940449" evidence="3">
    <location>
        <begin position="17"/>
        <end position="239"/>
    </location>
</feature>
<sequence>MKLYICLTLILDVAAGLQCTQVPGKLKQLDAGAGQVYGVNDADDIFHLNGNSWEQVPGKLIHVRQNNIFKIQDGVWVNVEGSLKQEDAGGNIYQAGVSGAENIYCQNQDSTVSRKTNLSFNEIEGTVKYYSCDRHGCWGVNKYNSIFYRLDESPTDRKGRTWREVEGRMVMEEVGSDGSVYGVDPVGYVYKREGISFLNNVGTEWSVMNERGPFKYVSYDNGLLWLLNTEGQIFKCNAN</sequence>
<evidence type="ECO:0000256" key="1">
    <source>
        <dbReference type="ARBA" id="ARBA00022734"/>
    </source>
</evidence>
<reference evidence="4" key="1">
    <citation type="submission" date="2022-03" db="EMBL/GenBank/DDBJ databases">
        <authorList>
            <person name="Alioto T."/>
            <person name="Alioto T."/>
            <person name="Gomez Garrido J."/>
        </authorList>
    </citation>
    <scope>NUCLEOTIDE SEQUENCE</scope>
</reference>
<dbReference type="GO" id="GO:0030246">
    <property type="term" value="F:carbohydrate binding"/>
    <property type="evidence" value="ECO:0007669"/>
    <property type="project" value="UniProtKB-KW"/>
</dbReference>